<evidence type="ECO:0000313" key="2">
    <source>
        <dbReference type="EMBL" id="MCL1125647.1"/>
    </source>
</evidence>
<keyword evidence="1" id="KW-0998">Cell outer membrane</keyword>
<comment type="subcellular location">
    <subcellularLocation>
        <location evidence="1">Cell outer membrane</location>
        <topology evidence="1">Multi-pass membrane protein</topology>
    </subcellularLocation>
</comment>
<dbReference type="Proteomes" id="UP001203423">
    <property type="component" value="Unassembled WGS sequence"/>
</dbReference>
<dbReference type="GO" id="GO:0016787">
    <property type="term" value="F:hydrolase activity"/>
    <property type="evidence" value="ECO:0007669"/>
    <property type="project" value="UniProtKB-KW"/>
</dbReference>
<dbReference type="PIRSF" id="PIRSF029681">
    <property type="entry name" value="PagL"/>
    <property type="match status" value="1"/>
</dbReference>
<name>A0ABT0LD69_9GAMM</name>
<keyword evidence="3" id="KW-1185">Reference proteome</keyword>
<dbReference type="Gene3D" id="2.40.160.20">
    <property type="match status" value="1"/>
</dbReference>
<reference evidence="2 3" key="1">
    <citation type="submission" date="2022-01" db="EMBL/GenBank/DDBJ databases">
        <title>Whole genome-based taxonomy of the Shewanellaceae.</title>
        <authorList>
            <person name="Martin-Rodriguez A.J."/>
        </authorList>
    </citation>
    <scope>NUCLEOTIDE SEQUENCE [LARGE SCALE GENOMIC DNA]</scope>
    <source>
        <strain evidence="2 3">DSM 17177</strain>
    </source>
</reference>
<accession>A0ABT0LD69</accession>
<comment type="function">
    <text evidence="1">Has lipid A 3-O-deacylase activity. Hydrolyzes the ester bond at the 3 position of lipid A, a bioactive component of lipopolysaccharide (LPS), thereby releasing the primary fatty acyl moiety.</text>
</comment>
<comment type="similarity">
    <text evidence="1">Belongs to the PagL family.</text>
</comment>
<dbReference type="Pfam" id="PF09411">
    <property type="entry name" value="PagL"/>
    <property type="match status" value="1"/>
</dbReference>
<gene>
    <name evidence="2" type="ORF">L2764_14465</name>
</gene>
<organism evidence="2 3">
    <name type="scientific">Shewanella surugensis</name>
    <dbReference type="NCBI Taxonomy" id="212020"/>
    <lineage>
        <taxon>Bacteria</taxon>
        <taxon>Pseudomonadati</taxon>
        <taxon>Pseudomonadota</taxon>
        <taxon>Gammaproteobacteria</taxon>
        <taxon>Alteromonadales</taxon>
        <taxon>Shewanellaceae</taxon>
        <taxon>Shewanella</taxon>
    </lineage>
</organism>
<dbReference type="InterPro" id="IPR018550">
    <property type="entry name" value="Lipid-A_deacylase-rel"/>
</dbReference>
<dbReference type="EC" id="3.1.1.77" evidence="1"/>
<comment type="caution">
    <text evidence="2">The sequence shown here is derived from an EMBL/GenBank/DDBJ whole genome shotgun (WGS) entry which is preliminary data.</text>
</comment>
<protein>
    <recommendedName>
        <fullName evidence="1">Lipid A deacylase</fullName>
        <ecNumber evidence="1">3.1.1.77</ecNumber>
    </recommendedName>
    <alternativeName>
        <fullName evidence="1">LPS 3-O-deacylase</fullName>
    </alternativeName>
    <alternativeName>
        <fullName evidence="1">Outer membrane enzyme</fullName>
    </alternativeName>
</protein>
<proteinExistence type="inferred from homology"/>
<comment type="subunit">
    <text evidence="1">Homodimer.</text>
</comment>
<keyword evidence="1" id="KW-0472">Membrane</keyword>
<keyword evidence="1 2" id="KW-0378">Hydrolase</keyword>
<dbReference type="SUPFAM" id="SSF56925">
    <property type="entry name" value="OMPA-like"/>
    <property type="match status" value="1"/>
</dbReference>
<evidence type="ECO:0000313" key="3">
    <source>
        <dbReference type="Proteomes" id="UP001203423"/>
    </source>
</evidence>
<dbReference type="RefSeq" id="WP_248940954.1">
    <property type="nucleotide sequence ID" value="NZ_JAKIKS010000055.1"/>
</dbReference>
<dbReference type="InterPro" id="IPR011250">
    <property type="entry name" value="OMP/PagP_B-barrel"/>
</dbReference>
<evidence type="ECO:0000256" key="1">
    <source>
        <dbReference type="PIRNR" id="PIRNR029681"/>
    </source>
</evidence>
<sequence length="171" mass="19659">MLYHTALQAKEVPWIDHIALGVGHANGGADTYRLGIQHAFASLLWQGNTMHLSGYYELSVGYWNNHDQNITNFAFSPVFQFLFFGHNPLFKPYAEFGIGIAYLSKEYIYDDTIKQRNLSSEWQFEDRASLGVKLGKYDINLRYLHYSNAGFKSPNDGMDIIQLTFTYQINI</sequence>
<dbReference type="EMBL" id="JAKIKS010000055">
    <property type="protein sequence ID" value="MCL1125647.1"/>
    <property type="molecule type" value="Genomic_DNA"/>
</dbReference>
<comment type="catalytic activity">
    <reaction evidence="1">
        <text>a 3-(acyloxy)acyl derivative of bacterial toxin + H2O = a 3-hydroxyacyl derivative of bacterial toxin + a fatty acid + H(+)</text>
        <dbReference type="Rhea" id="RHEA:12032"/>
        <dbReference type="ChEBI" id="CHEBI:15377"/>
        <dbReference type="ChEBI" id="CHEBI:15378"/>
        <dbReference type="ChEBI" id="CHEBI:28868"/>
        <dbReference type="ChEBI" id="CHEBI:136853"/>
        <dbReference type="ChEBI" id="CHEBI:140675"/>
        <dbReference type="EC" id="3.1.1.77"/>
    </reaction>
</comment>